<evidence type="ECO:0000256" key="2">
    <source>
        <dbReference type="ARBA" id="ARBA00006604"/>
    </source>
</evidence>
<dbReference type="Proteomes" id="UP000244906">
    <property type="component" value="Unassembled WGS sequence"/>
</dbReference>
<dbReference type="EC" id="5.3.1.9" evidence="7"/>
<dbReference type="CDD" id="cd05015">
    <property type="entry name" value="SIS_PGI_1"/>
    <property type="match status" value="1"/>
</dbReference>
<dbReference type="GO" id="GO:0048029">
    <property type="term" value="F:monosaccharide binding"/>
    <property type="evidence" value="ECO:0007669"/>
    <property type="project" value="TreeGrafter"/>
</dbReference>
<dbReference type="AlphaFoldDB" id="A0A2V1GY08"/>
<dbReference type="Gene3D" id="3.40.50.10490">
    <property type="entry name" value="Glucose-6-phosphate isomerase like protein, domain 1"/>
    <property type="match status" value="2"/>
</dbReference>
<sequence length="566" mass="62307">MSSENFKPSNFKGWEPAVNTTPLSQYASAKILAAHRDRLSSQTISGLFASDPRRAETYLISAAGLELDFSKNAIDQPLLKTLAAMAGEAGVAEKRTAMVAGEKINSSENRAVFHTALRDFTNSDPQVDGESIKPGIEDVLQKIRILTSNIHGGKWTGYSGKKIRHIINIGVGGSFLGIKAVLDGLQPWQRDDITTHYIANIDPTELHQVLTNIDAETALFIVASKSFSTLETKLNATAARSWMLEQGVPEQDIHRHFVAISSNISAATAFGIAKDNIFPMGDWVGGRYSLWSAIGLMIPLATSYAVFERLLKGAGAMDQHFLTAPFTENMPVVMALLGIWHQNWLGAESHAVIPYDSRLTTFPKHLQQMDMESNGKTVTRDGEAVHYHTGAVIWGDVGTNGQHAYHQLFHQGSRLVPIDFIVPLQSCNPIGAQHRWLVAHAFAQSQALMQGKNLEQARAELANKGLNESQLESLARQKVIPGNRPSNMLTMDRLTPENLGALVALYEHKVFVQGIIWNLNSFDQWGVELGKVLGNKIFDCLSEDAFSDVEDSSTNRLIKKFKLLND</sequence>
<dbReference type="PROSITE" id="PS00765">
    <property type="entry name" value="P_GLUCOSE_ISOMERASE_1"/>
    <property type="match status" value="1"/>
</dbReference>
<dbReference type="InterPro" id="IPR023096">
    <property type="entry name" value="G6P_Isomerase_C"/>
</dbReference>
<organism evidence="9 10">
    <name type="scientific">Pelagibaculum spongiae</name>
    <dbReference type="NCBI Taxonomy" id="2080658"/>
    <lineage>
        <taxon>Bacteria</taxon>
        <taxon>Pseudomonadati</taxon>
        <taxon>Pseudomonadota</taxon>
        <taxon>Gammaproteobacteria</taxon>
        <taxon>Oceanospirillales</taxon>
        <taxon>Pelagibaculum</taxon>
    </lineage>
</organism>
<keyword evidence="5 7" id="KW-0413">Isomerase</keyword>
<dbReference type="PROSITE" id="PS00174">
    <property type="entry name" value="P_GLUCOSE_ISOMERASE_2"/>
    <property type="match status" value="1"/>
</dbReference>
<evidence type="ECO:0000313" key="9">
    <source>
        <dbReference type="EMBL" id="PVZ70217.1"/>
    </source>
</evidence>
<dbReference type="GO" id="GO:0006096">
    <property type="term" value="P:glycolytic process"/>
    <property type="evidence" value="ECO:0007669"/>
    <property type="project" value="UniProtKB-UniRule"/>
</dbReference>
<dbReference type="NCBIfam" id="NF001211">
    <property type="entry name" value="PRK00179.1"/>
    <property type="match status" value="1"/>
</dbReference>
<evidence type="ECO:0000256" key="1">
    <source>
        <dbReference type="ARBA" id="ARBA00004926"/>
    </source>
</evidence>
<dbReference type="CDD" id="cd05016">
    <property type="entry name" value="SIS_PGI_2"/>
    <property type="match status" value="1"/>
</dbReference>
<dbReference type="InterPro" id="IPR035476">
    <property type="entry name" value="SIS_PGI_1"/>
</dbReference>
<feature type="active site" evidence="7">
    <location>
        <position position="531"/>
    </location>
</feature>
<dbReference type="PROSITE" id="PS51463">
    <property type="entry name" value="P_GLUCOSE_ISOMERASE_3"/>
    <property type="match status" value="1"/>
</dbReference>
<keyword evidence="10" id="KW-1185">Reference proteome</keyword>
<dbReference type="InterPro" id="IPR035482">
    <property type="entry name" value="SIS_PGI_2"/>
</dbReference>
<dbReference type="InterPro" id="IPR018189">
    <property type="entry name" value="Phosphoglucose_isomerase_CS"/>
</dbReference>
<comment type="catalytic activity">
    <reaction evidence="6 7 8">
        <text>alpha-D-glucose 6-phosphate = beta-D-fructose 6-phosphate</text>
        <dbReference type="Rhea" id="RHEA:11816"/>
        <dbReference type="ChEBI" id="CHEBI:57634"/>
        <dbReference type="ChEBI" id="CHEBI:58225"/>
        <dbReference type="EC" id="5.3.1.9"/>
    </reaction>
</comment>
<gene>
    <name evidence="7" type="primary">pgi</name>
    <name evidence="9" type="ORF">DC094_06340</name>
</gene>
<dbReference type="InterPro" id="IPR046348">
    <property type="entry name" value="SIS_dom_sf"/>
</dbReference>
<dbReference type="OrthoDB" id="140919at2"/>
<feature type="active site" evidence="7">
    <location>
        <position position="403"/>
    </location>
</feature>
<dbReference type="RefSeq" id="WP_116686290.1">
    <property type="nucleotide sequence ID" value="NZ_CAWNYD010000002.1"/>
</dbReference>
<comment type="similarity">
    <text evidence="2 7 8">Belongs to the GPI family.</text>
</comment>
<evidence type="ECO:0000256" key="8">
    <source>
        <dbReference type="RuleBase" id="RU000612"/>
    </source>
</evidence>
<dbReference type="GO" id="GO:0051156">
    <property type="term" value="P:glucose 6-phosphate metabolic process"/>
    <property type="evidence" value="ECO:0007669"/>
    <property type="project" value="TreeGrafter"/>
</dbReference>
<dbReference type="GO" id="GO:0005829">
    <property type="term" value="C:cytosol"/>
    <property type="evidence" value="ECO:0007669"/>
    <property type="project" value="TreeGrafter"/>
</dbReference>
<dbReference type="UniPathway" id="UPA00138"/>
<evidence type="ECO:0000256" key="3">
    <source>
        <dbReference type="ARBA" id="ARBA00022432"/>
    </source>
</evidence>
<dbReference type="PRINTS" id="PR00662">
    <property type="entry name" value="G6PISOMERASE"/>
</dbReference>
<accession>A0A2V1GY08</accession>
<dbReference type="Pfam" id="PF00342">
    <property type="entry name" value="PGI"/>
    <property type="match status" value="1"/>
</dbReference>
<dbReference type="GO" id="GO:0004347">
    <property type="term" value="F:glucose-6-phosphate isomerase activity"/>
    <property type="evidence" value="ECO:0007669"/>
    <property type="project" value="UniProtKB-UniRule"/>
</dbReference>
<comment type="caution">
    <text evidence="9">The sequence shown here is derived from an EMBL/GenBank/DDBJ whole genome shotgun (WGS) entry which is preliminary data.</text>
</comment>
<keyword evidence="3 7" id="KW-0312">Gluconeogenesis</keyword>
<keyword evidence="4 7" id="KW-0324">Glycolysis</keyword>
<comment type="subcellular location">
    <subcellularLocation>
        <location evidence="7">Cytoplasm</location>
    </subcellularLocation>
</comment>
<comment type="function">
    <text evidence="7">Catalyzes the reversible isomerization of glucose-6-phosphate to fructose-6-phosphate.</text>
</comment>
<dbReference type="PANTHER" id="PTHR11469:SF1">
    <property type="entry name" value="GLUCOSE-6-PHOSPHATE ISOMERASE"/>
    <property type="match status" value="1"/>
</dbReference>
<dbReference type="UniPathway" id="UPA00109">
    <property type="reaction ID" value="UER00181"/>
</dbReference>
<evidence type="ECO:0000256" key="7">
    <source>
        <dbReference type="HAMAP-Rule" id="MF_00473"/>
    </source>
</evidence>
<evidence type="ECO:0000256" key="5">
    <source>
        <dbReference type="ARBA" id="ARBA00023235"/>
    </source>
</evidence>
<comment type="pathway">
    <text evidence="1 7 8">Carbohydrate degradation; glycolysis; D-glyceraldehyde 3-phosphate and glycerone phosphate from D-glucose: step 2/4.</text>
</comment>
<dbReference type="InterPro" id="IPR001672">
    <property type="entry name" value="G6P_Isomerase"/>
</dbReference>
<dbReference type="PANTHER" id="PTHR11469">
    <property type="entry name" value="GLUCOSE-6-PHOSPHATE ISOMERASE"/>
    <property type="match status" value="1"/>
</dbReference>
<dbReference type="GO" id="GO:0097367">
    <property type="term" value="F:carbohydrate derivative binding"/>
    <property type="evidence" value="ECO:0007669"/>
    <property type="project" value="InterPro"/>
</dbReference>
<feature type="active site" description="Proton donor" evidence="7">
    <location>
        <position position="372"/>
    </location>
</feature>
<dbReference type="HAMAP" id="MF_00473">
    <property type="entry name" value="G6P_isomerase"/>
    <property type="match status" value="1"/>
</dbReference>
<proteinExistence type="inferred from homology"/>
<evidence type="ECO:0000313" key="10">
    <source>
        <dbReference type="Proteomes" id="UP000244906"/>
    </source>
</evidence>
<evidence type="ECO:0000256" key="6">
    <source>
        <dbReference type="ARBA" id="ARBA00029321"/>
    </source>
</evidence>
<reference evidence="9 10" key="1">
    <citation type="submission" date="2018-04" db="EMBL/GenBank/DDBJ databases">
        <title>Thalassorhabdus spongiae gen. nov., sp. nov., isolated from a marine sponge in South-West Iceland.</title>
        <authorList>
            <person name="Knobloch S."/>
            <person name="Daussin A."/>
            <person name="Johannsson R."/>
            <person name="Marteinsson V.T."/>
        </authorList>
    </citation>
    <scope>NUCLEOTIDE SEQUENCE [LARGE SCALE GENOMIC DNA]</scope>
    <source>
        <strain evidence="9 10">Hp12</strain>
    </source>
</reference>
<keyword evidence="7" id="KW-0963">Cytoplasm</keyword>
<name>A0A2V1GY08_9GAMM</name>
<dbReference type="Gene3D" id="1.10.1390.10">
    <property type="match status" value="1"/>
</dbReference>
<dbReference type="GO" id="GO:0006094">
    <property type="term" value="P:gluconeogenesis"/>
    <property type="evidence" value="ECO:0007669"/>
    <property type="project" value="UniProtKB-UniRule"/>
</dbReference>
<protein>
    <recommendedName>
        <fullName evidence="7">Glucose-6-phosphate isomerase</fullName>
        <shortName evidence="7">GPI</shortName>
        <ecNumber evidence="7">5.3.1.9</ecNumber>
    </recommendedName>
    <alternativeName>
        <fullName evidence="7">Phosphoglucose isomerase</fullName>
        <shortName evidence="7">PGI</shortName>
    </alternativeName>
    <alternativeName>
        <fullName evidence="7">Phosphohexose isomerase</fullName>
        <shortName evidence="7">PHI</shortName>
    </alternativeName>
</protein>
<evidence type="ECO:0000256" key="4">
    <source>
        <dbReference type="ARBA" id="ARBA00023152"/>
    </source>
</evidence>
<dbReference type="SUPFAM" id="SSF53697">
    <property type="entry name" value="SIS domain"/>
    <property type="match status" value="1"/>
</dbReference>
<dbReference type="EMBL" id="QDDL01000002">
    <property type="protein sequence ID" value="PVZ70217.1"/>
    <property type="molecule type" value="Genomic_DNA"/>
</dbReference>
<comment type="pathway">
    <text evidence="7">Carbohydrate biosynthesis; gluconeogenesis.</text>
</comment>